<evidence type="ECO:0000313" key="3">
    <source>
        <dbReference type="Proteomes" id="UP000187012"/>
    </source>
</evidence>
<gene>
    <name evidence="2" type="ORF">BN2475_540047</name>
</gene>
<keyword evidence="3" id="KW-1185">Reference proteome</keyword>
<feature type="region of interest" description="Disordered" evidence="1">
    <location>
        <begin position="53"/>
        <end position="89"/>
    </location>
</feature>
<reference evidence="2 3" key="1">
    <citation type="submission" date="2016-12" db="EMBL/GenBank/DDBJ databases">
        <authorList>
            <person name="Song W.-J."/>
            <person name="Kurnit D.M."/>
        </authorList>
    </citation>
    <scope>NUCLEOTIDE SEQUENCE [LARGE SCALE GENOMIC DNA]</scope>
    <source>
        <strain evidence="2 3">STM7296</strain>
    </source>
</reference>
<name>A0A1N7SD61_9BURK</name>
<accession>A0A1N7SD61</accession>
<dbReference type="EMBL" id="CYGX02000054">
    <property type="protein sequence ID" value="SIT45316.1"/>
    <property type="molecule type" value="Genomic_DNA"/>
</dbReference>
<dbReference type="AlphaFoldDB" id="A0A1N7SD61"/>
<sequence>MVFSLRYGVHSSRLAPLIFASDNSSVKTMQASKTPAYAALVFAVAAGAALSTATHSPNPPAVPAGNKPSASALPASSPPPPLPPAEKMSWQPTTLNWQNIRLRLEAPSREGVTPTCHTPVGTEDEIGTCYLGIPTSQPVVWRVATVTQRDRFVPARWFLDAQAEIRAAMQPQQLAERVNADLGTNSSLSLANVSLASPATLRDGIAIVGQATYRSNQGSTDVVTMTCVAAFLLAANRPTQVLYCAASAEDVESDAARMIASLRKLNPSSELPGNSLQAMERAAYQKYLKTHGGAAVNPTVVQSEIEHFAATTADCQKYGQISQERYLCHEQHAKARLDQLGTLVSGG</sequence>
<organism evidence="2 3">
    <name type="scientific">Paraburkholderia ribeironis</name>
    <dbReference type="NCBI Taxonomy" id="1247936"/>
    <lineage>
        <taxon>Bacteria</taxon>
        <taxon>Pseudomonadati</taxon>
        <taxon>Pseudomonadota</taxon>
        <taxon>Betaproteobacteria</taxon>
        <taxon>Burkholderiales</taxon>
        <taxon>Burkholderiaceae</taxon>
        <taxon>Paraburkholderia</taxon>
    </lineage>
</organism>
<dbReference type="STRING" id="1247936.BN2475_540047"/>
<protein>
    <submittedName>
        <fullName evidence="2">Uncharacterized protein</fullName>
    </submittedName>
</protein>
<evidence type="ECO:0000256" key="1">
    <source>
        <dbReference type="SAM" id="MobiDB-lite"/>
    </source>
</evidence>
<proteinExistence type="predicted"/>
<dbReference type="Proteomes" id="UP000187012">
    <property type="component" value="Unassembled WGS sequence"/>
</dbReference>
<evidence type="ECO:0000313" key="2">
    <source>
        <dbReference type="EMBL" id="SIT45316.1"/>
    </source>
</evidence>